<dbReference type="InterPro" id="IPR021317">
    <property type="entry name" value="DUF2917"/>
</dbReference>
<sequence length="101" mass="11186">MQVAIVPVTRLQRRQTFQLRARRGERIECQSGELWVTQDGDPRDIILGPRECFTLDRAGTAVVSALKDAAFVYRRSASLAQNPRPAAEDKLALPDCAAAAY</sequence>
<dbReference type="RefSeq" id="WP_316703341.1">
    <property type="nucleotide sequence ID" value="NZ_CP136336.1"/>
</dbReference>
<evidence type="ECO:0000313" key="2">
    <source>
        <dbReference type="Proteomes" id="UP001303946"/>
    </source>
</evidence>
<name>A0ABZ0CZM5_9BURK</name>
<accession>A0ABZ0CZM5</accession>
<dbReference type="Proteomes" id="UP001303946">
    <property type="component" value="Chromosome"/>
</dbReference>
<gene>
    <name evidence="1" type="ORF">RXV79_10330</name>
</gene>
<organism evidence="1 2">
    <name type="scientific">Piscinibacter gummiphilus</name>
    <dbReference type="NCBI Taxonomy" id="946333"/>
    <lineage>
        <taxon>Bacteria</taxon>
        <taxon>Pseudomonadati</taxon>
        <taxon>Pseudomonadota</taxon>
        <taxon>Betaproteobacteria</taxon>
        <taxon>Burkholderiales</taxon>
        <taxon>Sphaerotilaceae</taxon>
        <taxon>Piscinibacter</taxon>
    </lineage>
</organism>
<protein>
    <submittedName>
        <fullName evidence="1">DUF2917 domain-containing protein</fullName>
    </submittedName>
</protein>
<dbReference type="Pfam" id="PF11142">
    <property type="entry name" value="DUF2917"/>
    <property type="match status" value="1"/>
</dbReference>
<dbReference type="EMBL" id="CP136336">
    <property type="protein sequence ID" value="WOB10435.1"/>
    <property type="molecule type" value="Genomic_DNA"/>
</dbReference>
<keyword evidence="2" id="KW-1185">Reference proteome</keyword>
<reference evidence="1 2" key="1">
    <citation type="submission" date="2023-10" db="EMBL/GenBank/DDBJ databases">
        <title>Bacteria for the degradation of biodegradable plastic PBAT(Polybutylene adipate terephthalate).</title>
        <authorList>
            <person name="Weon H.-Y."/>
            <person name="Yeon J."/>
        </authorList>
    </citation>
    <scope>NUCLEOTIDE SEQUENCE [LARGE SCALE GENOMIC DNA]</scope>
    <source>
        <strain evidence="1 2">SBD 7-3</strain>
    </source>
</reference>
<proteinExistence type="predicted"/>
<evidence type="ECO:0000313" key="1">
    <source>
        <dbReference type="EMBL" id="WOB10435.1"/>
    </source>
</evidence>